<name>A0ABR7JTV6_9FIRM</name>
<evidence type="ECO:0000256" key="1">
    <source>
        <dbReference type="SAM" id="Phobius"/>
    </source>
</evidence>
<sequence>MLFSLLNMLMYLIVKNNMISLLISLSMYYAPTFIGSFIHIDSIGRILDK</sequence>
<dbReference type="EMBL" id="JACRWE010000015">
    <property type="protein sequence ID" value="MBC5998356.1"/>
    <property type="molecule type" value="Genomic_DNA"/>
</dbReference>
<proteinExistence type="predicted"/>
<dbReference type="Proteomes" id="UP000609849">
    <property type="component" value="Unassembled WGS sequence"/>
</dbReference>
<evidence type="ECO:0000313" key="3">
    <source>
        <dbReference type="Proteomes" id="UP000609849"/>
    </source>
</evidence>
<keyword evidence="1" id="KW-1133">Transmembrane helix</keyword>
<feature type="transmembrane region" description="Helical" evidence="1">
    <location>
        <begin position="20"/>
        <end position="40"/>
    </location>
</feature>
<gene>
    <name evidence="2" type="ORF">H8923_16535</name>
</gene>
<keyword evidence="1" id="KW-0812">Transmembrane</keyword>
<accession>A0ABR7JTV6</accession>
<keyword evidence="3" id="KW-1185">Reference proteome</keyword>
<reference evidence="2 3" key="1">
    <citation type="submission" date="2020-08" db="EMBL/GenBank/DDBJ databases">
        <authorList>
            <person name="Liu C."/>
            <person name="Sun Q."/>
        </authorList>
    </citation>
    <scope>NUCLEOTIDE SEQUENCE [LARGE SCALE GENOMIC DNA]</scope>
    <source>
        <strain evidence="2 3">NSJ-18</strain>
    </source>
</reference>
<evidence type="ECO:0000313" key="2">
    <source>
        <dbReference type="EMBL" id="MBC5998356.1"/>
    </source>
</evidence>
<protein>
    <submittedName>
        <fullName evidence="2">Uncharacterized protein</fullName>
    </submittedName>
</protein>
<dbReference type="RefSeq" id="WP_153973057.1">
    <property type="nucleotide sequence ID" value="NZ_JACRWE010000015.1"/>
</dbReference>
<comment type="caution">
    <text evidence="2">The sequence shown here is derived from an EMBL/GenBank/DDBJ whole genome shotgun (WGS) entry which is preliminary data.</text>
</comment>
<organism evidence="2 3">
    <name type="scientific">Romboutsia faecis</name>
    <dbReference type="NCBI Taxonomy" id="2764597"/>
    <lineage>
        <taxon>Bacteria</taxon>
        <taxon>Bacillati</taxon>
        <taxon>Bacillota</taxon>
        <taxon>Clostridia</taxon>
        <taxon>Peptostreptococcales</taxon>
        <taxon>Peptostreptococcaceae</taxon>
        <taxon>Romboutsia</taxon>
    </lineage>
</organism>
<keyword evidence="1" id="KW-0472">Membrane</keyword>